<dbReference type="GO" id="GO:0051603">
    <property type="term" value="P:proteolysis involved in protein catabolic process"/>
    <property type="evidence" value="ECO:0007669"/>
    <property type="project" value="TreeGrafter"/>
</dbReference>
<dbReference type="GO" id="GO:0009376">
    <property type="term" value="C:HslUV protease complex"/>
    <property type="evidence" value="ECO:0007669"/>
    <property type="project" value="TreeGrafter"/>
</dbReference>
<organism evidence="4">
    <name type="scientific">bioreactor metagenome</name>
    <dbReference type="NCBI Taxonomy" id="1076179"/>
    <lineage>
        <taxon>unclassified sequences</taxon>
        <taxon>metagenomes</taxon>
        <taxon>ecological metagenomes</taxon>
    </lineage>
</organism>
<dbReference type="Pfam" id="PF10431">
    <property type="entry name" value="ClpB_D2-small"/>
    <property type="match status" value="1"/>
</dbReference>
<keyword evidence="1" id="KW-0547">Nucleotide-binding</keyword>
<dbReference type="InterPro" id="IPR027417">
    <property type="entry name" value="P-loop_NTPase"/>
</dbReference>
<name>A0A645BEG4_9ZZZZ</name>
<reference evidence="4" key="1">
    <citation type="submission" date="2019-08" db="EMBL/GenBank/DDBJ databases">
        <authorList>
            <person name="Kucharzyk K."/>
            <person name="Murdoch R.W."/>
            <person name="Higgins S."/>
            <person name="Loffler F."/>
        </authorList>
    </citation>
    <scope>NUCLEOTIDE SEQUENCE</scope>
</reference>
<dbReference type="PANTHER" id="PTHR48102">
    <property type="entry name" value="ATP-DEPENDENT CLP PROTEASE ATP-BINDING SUBUNIT CLPX-LIKE, MITOCHONDRIAL-RELATED"/>
    <property type="match status" value="1"/>
</dbReference>
<keyword evidence="4" id="KW-0378">Hydrolase</keyword>
<dbReference type="AlphaFoldDB" id="A0A645BEG4"/>
<dbReference type="GO" id="GO:0051301">
    <property type="term" value="P:cell division"/>
    <property type="evidence" value="ECO:0007669"/>
    <property type="project" value="TreeGrafter"/>
</dbReference>
<dbReference type="GO" id="GO:0016887">
    <property type="term" value="F:ATP hydrolysis activity"/>
    <property type="evidence" value="ECO:0007669"/>
    <property type="project" value="TreeGrafter"/>
</dbReference>
<dbReference type="InterPro" id="IPR019489">
    <property type="entry name" value="Clp_ATPase_C"/>
</dbReference>
<accession>A0A645BEG4</accession>
<evidence type="ECO:0000256" key="2">
    <source>
        <dbReference type="ARBA" id="ARBA00022840"/>
    </source>
</evidence>
<dbReference type="Gene3D" id="1.10.8.60">
    <property type="match status" value="1"/>
</dbReference>
<evidence type="ECO:0000313" key="4">
    <source>
        <dbReference type="EMBL" id="MPM63506.1"/>
    </source>
</evidence>
<evidence type="ECO:0000256" key="1">
    <source>
        <dbReference type="ARBA" id="ARBA00022741"/>
    </source>
</evidence>
<dbReference type="GO" id="GO:0005524">
    <property type="term" value="F:ATP binding"/>
    <property type="evidence" value="ECO:0007669"/>
    <property type="project" value="UniProtKB-KW"/>
</dbReference>
<dbReference type="PANTHER" id="PTHR48102:SF7">
    <property type="entry name" value="ATP-DEPENDENT CLP PROTEASE ATP-BINDING SUBUNIT CLPX-LIKE, MITOCHONDRIAL"/>
    <property type="match status" value="1"/>
</dbReference>
<comment type="caution">
    <text evidence="4">The sequence shown here is derived from an EMBL/GenBank/DDBJ whole genome shotgun (WGS) entry which is preliminary data.</text>
</comment>
<keyword evidence="4" id="KW-0645">Protease</keyword>
<protein>
    <submittedName>
        <fullName evidence="4">ATP-dependent Clp protease ATP-binding subunit ClpX</fullName>
    </submittedName>
</protein>
<dbReference type="EMBL" id="VSSQ01019452">
    <property type="protein sequence ID" value="MPM63506.1"/>
    <property type="molecule type" value="Genomic_DNA"/>
</dbReference>
<gene>
    <name evidence="4" type="primary">clpX_34</name>
    <name evidence="4" type="ORF">SDC9_110386</name>
</gene>
<sequence>MRILQEPKNALVKQYKKLFELDSVDLEFDEEALRAIAKKAIDRNTGARGLRSIVESVMMETMYEIPSREDIKKVIVTKESVADETQPIMVLKDKEESA</sequence>
<feature type="domain" description="Clp ATPase C-terminal" evidence="3">
    <location>
        <begin position="1"/>
        <end position="89"/>
    </location>
</feature>
<dbReference type="FunFam" id="1.10.8.60:FF:000002">
    <property type="entry name" value="ATP-dependent Clp protease ATP-binding subunit ClpX"/>
    <property type="match status" value="1"/>
</dbReference>
<keyword evidence="2 4" id="KW-0067">ATP-binding</keyword>
<dbReference type="SMART" id="SM01086">
    <property type="entry name" value="ClpB_D2-small"/>
    <property type="match status" value="1"/>
</dbReference>
<dbReference type="SUPFAM" id="SSF52540">
    <property type="entry name" value="P-loop containing nucleoside triphosphate hydrolases"/>
    <property type="match status" value="1"/>
</dbReference>
<proteinExistence type="predicted"/>
<dbReference type="GO" id="GO:0008233">
    <property type="term" value="F:peptidase activity"/>
    <property type="evidence" value="ECO:0007669"/>
    <property type="project" value="UniProtKB-KW"/>
</dbReference>
<dbReference type="InterPro" id="IPR050052">
    <property type="entry name" value="ATP-dep_Clp_protease_ClpX"/>
</dbReference>
<evidence type="ECO:0000259" key="3">
    <source>
        <dbReference type="SMART" id="SM01086"/>
    </source>
</evidence>